<evidence type="ECO:0000256" key="1">
    <source>
        <dbReference type="SAM" id="MobiDB-lite"/>
    </source>
</evidence>
<proteinExistence type="predicted"/>
<dbReference type="STRING" id="436010.A0A167XGY9"/>
<organism evidence="2 3">
    <name type="scientific">Athelia psychrophila</name>
    <dbReference type="NCBI Taxonomy" id="1759441"/>
    <lineage>
        <taxon>Eukaryota</taxon>
        <taxon>Fungi</taxon>
        <taxon>Dikarya</taxon>
        <taxon>Basidiomycota</taxon>
        <taxon>Agaricomycotina</taxon>
        <taxon>Agaricomycetes</taxon>
        <taxon>Agaricomycetidae</taxon>
        <taxon>Atheliales</taxon>
        <taxon>Atheliaceae</taxon>
        <taxon>Athelia</taxon>
    </lineage>
</organism>
<gene>
    <name evidence="2" type="ORF">FIBSPDRAFT_998540</name>
</gene>
<dbReference type="AlphaFoldDB" id="A0A167XGY9"/>
<reference evidence="2 3" key="1">
    <citation type="journal article" date="2016" name="Mol. Biol. Evol.">
        <title>Comparative Genomics of Early-Diverging Mushroom-Forming Fungi Provides Insights into the Origins of Lignocellulose Decay Capabilities.</title>
        <authorList>
            <person name="Nagy L.G."/>
            <person name="Riley R."/>
            <person name="Tritt A."/>
            <person name="Adam C."/>
            <person name="Daum C."/>
            <person name="Floudas D."/>
            <person name="Sun H."/>
            <person name="Yadav J.S."/>
            <person name="Pangilinan J."/>
            <person name="Larsson K.H."/>
            <person name="Matsuura K."/>
            <person name="Barry K."/>
            <person name="Labutti K."/>
            <person name="Kuo R."/>
            <person name="Ohm R.A."/>
            <person name="Bhattacharya S.S."/>
            <person name="Shirouzu T."/>
            <person name="Yoshinaga Y."/>
            <person name="Martin F.M."/>
            <person name="Grigoriev I.V."/>
            <person name="Hibbett D.S."/>
        </authorList>
    </citation>
    <scope>NUCLEOTIDE SEQUENCE [LARGE SCALE GENOMIC DNA]</scope>
    <source>
        <strain evidence="2 3">CBS 109695</strain>
    </source>
</reference>
<feature type="region of interest" description="Disordered" evidence="1">
    <location>
        <begin position="315"/>
        <end position="338"/>
    </location>
</feature>
<name>A0A167XGY9_9AGAM</name>
<evidence type="ECO:0000313" key="2">
    <source>
        <dbReference type="EMBL" id="KZP07212.1"/>
    </source>
</evidence>
<feature type="region of interest" description="Disordered" evidence="1">
    <location>
        <begin position="357"/>
        <end position="383"/>
    </location>
</feature>
<feature type="compositionally biased region" description="Gly residues" evidence="1">
    <location>
        <begin position="1"/>
        <end position="10"/>
    </location>
</feature>
<dbReference type="EMBL" id="KV417758">
    <property type="protein sequence ID" value="KZP07212.1"/>
    <property type="molecule type" value="Genomic_DNA"/>
</dbReference>
<dbReference type="Proteomes" id="UP000076532">
    <property type="component" value="Unassembled WGS sequence"/>
</dbReference>
<dbReference type="OrthoDB" id="10055769at2759"/>
<evidence type="ECO:0000313" key="3">
    <source>
        <dbReference type="Proteomes" id="UP000076532"/>
    </source>
</evidence>
<feature type="region of interest" description="Disordered" evidence="1">
    <location>
        <begin position="1"/>
        <end position="22"/>
    </location>
</feature>
<keyword evidence="3" id="KW-1185">Reference proteome</keyword>
<protein>
    <submittedName>
        <fullName evidence="2">Uncharacterized protein</fullName>
    </submittedName>
</protein>
<accession>A0A167XGY9</accession>
<sequence>MSRNRLGGGPWPTVAVDDDGRSGEDISRVMLVAPSALSGDEYQHRNRDPLVNGRRRRALCFVDPQGSEAACQALAARVEAGDNCQLRRTRRTSRSPQHALLRRTQSPCCPLYAWDGRDARPDLWRHLAHVGGVMTARATRSSTAEAKVMGYRVREPQEVEDENDVVDSDLVHVPSTVLRDKVLQVTLVTVEAYTSMFKIDDHVPRCLFLNGHHSGGTVRDAKEIFSHETEDVTEDFTQKARTGAHVMDLVESEHPIAQTHKSLEYLPGAIQATLVVGVHSATTKPFMPLDIHIQRQLGSLIFSYGKRSLAWKVSTEDDDRRMNSTSNTPNPKRGHQPGQFIIDEFCKQAKDEGNVQKDAIRNSFRSPSKPSKPDTKRRRIELPEKMLRNHALEPGSRGPRRNTRFTDLSIEVRRDILRAAVMGFAAGPLPGEIFIQTQKGIARLRTPYAYLYDSEQQSQKWSRFPWDICTRDLRDIKAHALGMAKTSTQDLYTRSVMEHSSSRRR</sequence>